<name>A0ABU1BS52_9BURK</name>
<dbReference type="Proteomes" id="UP001225596">
    <property type="component" value="Unassembled WGS sequence"/>
</dbReference>
<proteinExistence type="predicted"/>
<accession>A0ABU1BS52</accession>
<feature type="transmembrane region" description="Helical" evidence="2">
    <location>
        <begin position="182"/>
        <end position="201"/>
    </location>
</feature>
<organism evidence="3 4">
    <name type="scientific">Keguizhuia sedimenti</name>
    <dbReference type="NCBI Taxonomy" id="3064264"/>
    <lineage>
        <taxon>Bacteria</taxon>
        <taxon>Pseudomonadati</taxon>
        <taxon>Pseudomonadota</taxon>
        <taxon>Betaproteobacteria</taxon>
        <taxon>Burkholderiales</taxon>
        <taxon>Oxalobacteraceae</taxon>
        <taxon>Keguizhuia</taxon>
    </lineage>
</organism>
<keyword evidence="1" id="KW-0175">Coiled coil</keyword>
<reference evidence="3 4" key="1">
    <citation type="submission" date="2023-08" db="EMBL/GenBank/DDBJ databases">
        <title>Oxalobacteraceae gen .nov., isolated from river sludge outside the plant.</title>
        <authorList>
            <person name="Zhao S.Y."/>
        </authorList>
    </citation>
    <scope>NUCLEOTIDE SEQUENCE [LARGE SCALE GENOMIC DNA]</scope>
    <source>
        <strain evidence="3 4">R-40</strain>
    </source>
</reference>
<evidence type="ECO:0000256" key="2">
    <source>
        <dbReference type="SAM" id="Phobius"/>
    </source>
</evidence>
<evidence type="ECO:0000313" key="4">
    <source>
        <dbReference type="Proteomes" id="UP001225596"/>
    </source>
</evidence>
<comment type="caution">
    <text evidence="3">The sequence shown here is derived from an EMBL/GenBank/DDBJ whole genome shotgun (WGS) entry which is preliminary data.</text>
</comment>
<feature type="coiled-coil region" evidence="1">
    <location>
        <begin position="56"/>
        <end position="97"/>
    </location>
</feature>
<dbReference type="EMBL" id="JAUYVH010000013">
    <property type="protein sequence ID" value="MDQ9171855.1"/>
    <property type="molecule type" value="Genomic_DNA"/>
</dbReference>
<feature type="transmembrane region" description="Helical" evidence="2">
    <location>
        <begin position="237"/>
        <end position="256"/>
    </location>
</feature>
<keyword evidence="2" id="KW-0472">Membrane</keyword>
<evidence type="ECO:0000313" key="3">
    <source>
        <dbReference type="EMBL" id="MDQ9171855.1"/>
    </source>
</evidence>
<keyword evidence="2" id="KW-0812">Transmembrane</keyword>
<evidence type="ECO:0000256" key="1">
    <source>
        <dbReference type="SAM" id="Coils"/>
    </source>
</evidence>
<protein>
    <submittedName>
        <fullName evidence="3">Serine endopeptidase</fullName>
    </submittedName>
</protein>
<keyword evidence="2" id="KW-1133">Transmembrane helix</keyword>
<feature type="coiled-coil region" evidence="1">
    <location>
        <begin position="124"/>
        <end position="165"/>
    </location>
</feature>
<sequence>MNKALRLSEKWFQRGLWLVALIFASFLIGLGSTIVSHLNKVEKTYSIDDFIDPAAAKQTKEILAQAQTREKEAQDALEQSRLKLQVAQADNRAARETFSNWLATRHVTARSDQDTELIERTQALDALKQKERAAQADVQAVEQTLLDARQAAARARAKKADLEKAAYETLQKARFWQEFRVFMYRLMLTLPLLGVAGWLFARKRKSTYWPFVWGFIFFAVFVFFFELVPYLPSYGGYVRYVVGIILTFLVGRQAILSLNRFLEKQRLAEQKSEGERRQELSYDLAMSRIAKGVCPGCERPVDLKDESINHCSHCGICLYDRCANCHTRKNAFSRFCKSCGKPATEQAAPTAI</sequence>
<gene>
    <name evidence="3" type="ORF">Q8A64_15685</name>
</gene>
<dbReference type="RefSeq" id="WP_338437820.1">
    <property type="nucleotide sequence ID" value="NZ_JAUYVH010000013.1"/>
</dbReference>
<keyword evidence="4" id="KW-1185">Reference proteome</keyword>
<feature type="transmembrane region" description="Helical" evidence="2">
    <location>
        <begin position="208"/>
        <end position="231"/>
    </location>
</feature>